<keyword evidence="3" id="KW-1185">Reference proteome</keyword>
<dbReference type="InterPro" id="IPR043129">
    <property type="entry name" value="ATPase_NBD"/>
</dbReference>
<dbReference type="SUPFAM" id="SSF53067">
    <property type="entry name" value="Actin-like ATPase domain"/>
    <property type="match status" value="2"/>
</dbReference>
<dbReference type="PANTHER" id="PTHR43190:SF3">
    <property type="entry name" value="N-ACETYL-D-GLUCOSAMINE KINASE"/>
    <property type="match status" value="1"/>
</dbReference>
<feature type="domain" description="ATPase BadF/BadG/BcrA/BcrD type" evidence="1">
    <location>
        <begin position="13"/>
        <end position="287"/>
    </location>
</feature>
<dbReference type="Gene3D" id="3.30.420.40">
    <property type="match status" value="2"/>
</dbReference>
<dbReference type="CDD" id="cd24082">
    <property type="entry name" value="ASKHA_NBD_GspK-like"/>
    <property type="match status" value="1"/>
</dbReference>
<name>A0A5C8ZMT5_9GAMM</name>
<comment type="caution">
    <text evidence="2">The sequence shown here is derived from an EMBL/GenBank/DDBJ whole genome shotgun (WGS) entry which is preliminary data.</text>
</comment>
<evidence type="ECO:0000259" key="1">
    <source>
        <dbReference type="Pfam" id="PF01869"/>
    </source>
</evidence>
<accession>A0A5C8ZMT5</accession>
<dbReference type="AlphaFoldDB" id="A0A5C8ZMT5"/>
<dbReference type="Pfam" id="PF01869">
    <property type="entry name" value="BcrAD_BadFG"/>
    <property type="match status" value="1"/>
</dbReference>
<dbReference type="RefSeq" id="WP_148070067.1">
    <property type="nucleotide sequence ID" value="NZ_VRZA01000009.1"/>
</dbReference>
<evidence type="ECO:0000313" key="2">
    <source>
        <dbReference type="EMBL" id="TXS89816.1"/>
    </source>
</evidence>
<organism evidence="2 3">
    <name type="scientific">Parahaliea maris</name>
    <dbReference type="NCBI Taxonomy" id="2716870"/>
    <lineage>
        <taxon>Bacteria</taxon>
        <taxon>Pseudomonadati</taxon>
        <taxon>Pseudomonadota</taxon>
        <taxon>Gammaproteobacteria</taxon>
        <taxon>Cellvibrionales</taxon>
        <taxon>Halieaceae</taxon>
        <taxon>Parahaliea</taxon>
    </lineage>
</organism>
<reference evidence="2 3" key="1">
    <citation type="submission" date="2019-08" db="EMBL/GenBank/DDBJ databases">
        <title>Parahaliea maris sp. nov., isolated from the surface seawater.</title>
        <authorList>
            <person name="Liu Y."/>
        </authorList>
    </citation>
    <scope>NUCLEOTIDE SEQUENCE [LARGE SCALE GENOMIC DNA]</scope>
    <source>
        <strain evidence="2 3">HSLHS9</strain>
    </source>
</reference>
<protein>
    <submittedName>
        <fullName evidence="2">ATPase</fullName>
    </submittedName>
</protein>
<dbReference type="PANTHER" id="PTHR43190">
    <property type="entry name" value="N-ACETYL-D-GLUCOSAMINE KINASE"/>
    <property type="match status" value="1"/>
</dbReference>
<dbReference type="EMBL" id="VRZA01000009">
    <property type="protein sequence ID" value="TXS89816.1"/>
    <property type="molecule type" value="Genomic_DNA"/>
</dbReference>
<evidence type="ECO:0000313" key="3">
    <source>
        <dbReference type="Proteomes" id="UP000321039"/>
    </source>
</evidence>
<dbReference type="InterPro" id="IPR002731">
    <property type="entry name" value="ATPase_BadF"/>
</dbReference>
<sequence>MTSHTPDASRLYLGIDGGGSKCRALLTDATGRTLGCGISGPANPFQNLEQACDSITRASTEALAQAGLGGQALGGVIAGVGLAGVNIPRVYEQMSLWSNPFAALYLTTDIHIACLGAHGGEDGAVIVVGTGSVGYVCERGDSHSYGAHGFPFGDKASGAWLGLEGLKAALLCLDGLGPQTALLAATEAHLHARGLNLVAAMAGARSRDYGALAPVVLACAEAGDAVATAIMEEAAAYLDALAAKLFAHGAERFALLGGLGQRLVPWLSPESRAAVIAAQGQPDEGAVSYAMARHSAAVNRRVS</sequence>
<dbReference type="InterPro" id="IPR052519">
    <property type="entry name" value="Euk-type_GlcNAc_Kinase"/>
</dbReference>
<dbReference type="Proteomes" id="UP000321039">
    <property type="component" value="Unassembled WGS sequence"/>
</dbReference>
<gene>
    <name evidence="2" type="ORF">FV139_18960</name>
</gene>
<proteinExistence type="predicted"/>